<accession>A0A2A9MNU5</accession>
<dbReference type="KEGG" id="bbes:BESB_002870"/>
<feature type="chain" id="PRO_5012225240" evidence="1">
    <location>
        <begin position="21"/>
        <end position="221"/>
    </location>
</feature>
<dbReference type="EMBL" id="NWUJ01000001">
    <property type="protein sequence ID" value="PFH37946.1"/>
    <property type="molecule type" value="Genomic_DNA"/>
</dbReference>
<organism evidence="2 3">
    <name type="scientific">Besnoitia besnoiti</name>
    <name type="common">Apicomplexan protozoan</name>
    <dbReference type="NCBI Taxonomy" id="94643"/>
    <lineage>
        <taxon>Eukaryota</taxon>
        <taxon>Sar</taxon>
        <taxon>Alveolata</taxon>
        <taxon>Apicomplexa</taxon>
        <taxon>Conoidasida</taxon>
        <taxon>Coccidia</taxon>
        <taxon>Eucoccidiorida</taxon>
        <taxon>Eimeriorina</taxon>
        <taxon>Sarcocystidae</taxon>
        <taxon>Besnoitia</taxon>
    </lineage>
</organism>
<reference evidence="2 3" key="1">
    <citation type="submission" date="2017-09" db="EMBL/GenBank/DDBJ databases">
        <title>Genome sequencing of Besnoitia besnoiti strain Bb-Ger1.</title>
        <authorList>
            <person name="Schares G."/>
            <person name="Venepally P."/>
            <person name="Lorenzi H.A."/>
        </authorList>
    </citation>
    <scope>NUCLEOTIDE SEQUENCE [LARGE SCALE GENOMIC DNA]</scope>
    <source>
        <strain evidence="2 3">Bb-Ger1</strain>
    </source>
</reference>
<dbReference type="AlphaFoldDB" id="A0A2A9MNU5"/>
<dbReference type="Proteomes" id="UP000224006">
    <property type="component" value="Chromosome I"/>
</dbReference>
<evidence type="ECO:0000313" key="2">
    <source>
        <dbReference type="EMBL" id="PFH37946.1"/>
    </source>
</evidence>
<dbReference type="InterPro" id="IPR036755">
    <property type="entry name" value="SRS_dom_sf"/>
</dbReference>
<keyword evidence="1" id="KW-0732">Signal</keyword>
<dbReference type="RefSeq" id="XP_029221955.1">
    <property type="nucleotide sequence ID" value="XM_029359042.1"/>
</dbReference>
<gene>
    <name evidence="2" type="ORF">BESB_002870</name>
</gene>
<dbReference type="SUPFAM" id="SSF74877">
    <property type="entry name" value="Major surface antigen p30, SAG1"/>
    <property type="match status" value="1"/>
</dbReference>
<dbReference type="Gene3D" id="2.60.40.1320">
    <property type="entry name" value="SRS domain"/>
    <property type="match status" value="1"/>
</dbReference>
<dbReference type="GeneID" id="40305350"/>
<dbReference type="VEuPathDB" id="ToxoDB:BESB_002870"/>
<protein>
    <submittedName>
        <fullName evidence="2">SAG-related sequence</fullName>
    </submittedName>
</protein>
<proteinExistence type="predicted"/>
<feature type="signal peptide" evidence="1">
    <location>
        <begin position="1"/>
        <end position="20"/>
    </location>
</feature>
<keyword evidence="3" id="KW-1185">Reference proteome</keyword>
<evidence type="ECO:0000256" key="1">
    <source>
        <dbReference type="SAM" id="SignalP"/>
    </source>
</evidence>
<evidence type="ECO:0000313" key="3">
    <source>
        <dbReference type="Proteomes" id="UP000224006"/>
    </source>
</evidence>
<comment type="caution">
    <text evidence="2">The sequence shown here is derived from an EMBL/GenBank/DDBJ whole genome shotgun (WGS) entry which is preliminary data.</text>
</comment>
<sequence>MKVCHGIVVSLVASATLTLSTGYTATVTDLPVLSQAAAATAVVSKDQTCSSLENRVTLTIEADRTDATFKCGDSFPALKPKDCGKHDDCVKSKQKVTDDQEKKKICKDEYCIHVVQLREVFPRATRTDKPDTHTHTLSIPIDKRAPTIVWYHCEDTDKQQSCKVQIRVKAPASAPPPPPSNNANTCEKDGHVSKLTALHEYPIKFICGPGRVLQPLQTTHV</sequence>
<name>A0A2A9MNU5_BESBE</name>